<keyword evidence="3" id="KW-1185">Reference proteome</keyword>
<evidence type="ECO:0000313" key="3">
    <source>
        <dbReference type="Proteomes" id="UP000054047"/>
    </source>
</evidence>
<dbReference type="GO" id="GO:0008234">
    <property type="term" value="F:cysteine-type peptidase activity"/>
    <property type="evidence" value="ECO:0007669"/>
    <property type="project" value="InterPro"/>
</dbReference>
<dbReference type="OrthoDB" id="5850821at2759"/>
<proteinExistence type="predicted"/>
<dbReference type="AlphaFoldDB" id="A0A0C2GG43"/>
<dbReference type="Proteomes" id="UP000054047">
    <property type="component" value="Unassembled WGS sequence"/>
</dbReference>
<dbReference type="Gene3D" id="1.20.5.170">
    <property type="match status" value="1"/>
</dbReference>
<reference evidence="2 3" key="1">
    <citation type="submission" date="2013-12" db="EMBL/GenBank/DDBJ databases">
        <title>Draft genome of the parsitic nematode Ancylostoma duodenale.</title>
        <authorList>
            <person name="Mitreva M."/>
        </authorList>
    </citation>
    <scope>NUCLEOTIDE SEQUENCE [LARGE SCALE GENOMIC DNA]</scope>
    <source>
        <strain evidence="2 3">Zhejiang</strain>
    </source>
</reference>
<dbReference type="SUPFAM" id="SSF54001">
    <property type="entry name" value="Cysteine proteinases"/>
    <property type="match status" value="1"/>
</dbReference>
<protein>
    <recommendedName>
        <fullName evidence="1">Peptidase C1A papain C-terminal domain-containing protein</fullName>
    </recommendedName>
</protein>
<sequence length="71" mass="7594">MAAPEQRAEEIVLAGEIPESFDARASWPECKSIGMIRDESACGSCWAVSAASAMSDRLCVQSKGTIKVWSS</sequence>
<feature type="domain" description="Peptidase C1A papain C-terminal" evidence="1">
    <location>
        <begin position="17"/>
        <end position="64"/>
    </location>
</feature>
<gene>
    <name evidence="2" type="ORF">ANCDUO_13743</name>
</gene>
<dbReference type="InterPro" id="IPR000668">
    <property type="entry name" value="Peptidase_C1A_C"/>
</dbReference>
<evidence type="ECO:0000259" key="1">
    <source>
        <dbReference type="Pfam" id="PF00112"/>
    </source>
</evidence>
<evidence type="ECO:0000313" key="2">
    <source>
        <dbReference type="EMBL" id="KIH56081.1"/>
    </source>
</evidence>
<name>A0A0C2GG43_9BILA</name>
<accession>A0A0C2GG43</accession>
<dbReference type="InterPro" id="IPR038765">
    <property type="entry name" value="Papain-like_cys_pep_sf"/>
</dbReference>
<dbReference type="Pfam" id="PF00112">
    <property type="entry name" value="Peptidase_C1"/>
    <property type="match status" value="1"/>
</dbReference>
<organism evidence="2 3">
    <name type="scientific">Ancylostoma duodenale</name>
    <dbReference type="NCBI Taxonomy" id="51022"/>
    <lineage>
        <taxon>Eukaryota</taxon>
        <taxon>Metazoa</taxon>
        <taxon>Ecdysozoa</taxon>
        <taxon>Nematoda</taxon>
        <taxon>Chromadorea</taxon>
        <taxon>Rhabditida</taxon>
        <taxon>Rhabditina</taxon>
        <taxon>Rhabditomorpha</taxon>
        <taxon>Strongyloidea</taxon>
        <taxon>Ancylostomatidae</taxon>
        <taxon>Ancylostomatinae</taxon>
        <taxon>Ancylostoma</taxon>
    </lineage>
</organism>
<dbReference type="GO" id="GO:0006508">
    <property type="term" value="P:proteolysis"/>
    <property type="evidence" value="ECO:0007669"/>
    <property type="project" value="InterPro"/>
</dbReference>
<dbReference type="EMBL" id="KN736307">
    <property type="protein sequence ID" value="KIH56081.1"/>
    <property type="molecule type" value="Genomic_DNA"/>
</dbReference>